<dbReference type="InterPro" id="IPR029058">
    <property type="entry name" value="AB_hydrolase_fold"/>
</dbReference>
<accession>A0A317XHC7</accession>
<dbReference type="PANTHER" id="PTHR22946:SF9">
    <property type="entry name" value="POLYKETIDE TRANSFERASE AF380"/>
    <property type="match status" value="1"/>
</dbReference>
<evidence type="ECO:0000256" key="1">
    <source>
        <dbReference type="ARBA" id="ARBA00022801"/>
    </source>
</evidence>
<dbReference type="STRING" id="1882483.A0A317XHC7"/>
<dbReference type="InterPro" id="IPR050261">
    <property type="entry name" value="FrsA_esterase"/>
</dbReference>
<sequence length="289" mass="31335">MAQSIREDVKFASQGELCAGWLYRPQGSGTSSSEKQPAIVLGHGLGAVKEMKLDAYASVFSAAGYVCLCFDYRHFGESTGRPRQLLDISKQLEDWQSALDYISSLEFVDNAKIGIFGSSFGGGHVITTPAKDKRVKAVISQCPFTVGLASAATLGLLPLLRVGFLAIRDILFSRGDSIVPVKLGGNPGETALMNAPDVHLYKQLVPEGHEIKDYVAARIGLHIGMYNPEWQAKDVDVPIFFAICGKDSVAPPGPTLRFAKQAPKATVRHYPDMGHFDIYLGENFDKVTA</sequence>
<dbReference type="PANTHER" id="PTHR22946">
    <property type="entry name" value="DIENELACTONE HYDROLASE DOMAIN-CONTAINING PROTEIN-RELATED"/>
    <property type="match status" value="1"/>
</dbReference>
<dbReference type="AlphaFoldDB" id="A0A317XHC7"/>
<evidence type="ECO:0000259" key="2">
    <source>
        <dbReference type="Pfam" id="PF12146"/>
    </source>
</evidence>
<dbReference type="InterPro" id="IPR022742">
    <property type="entry name" value="Hydrolase_4"/>
</dbReference>
<dbReference type="Pfam" id="PF12146">
    <property type="entry name" value="Hydrolase_4"/>
    <property type="match status" value="1"/>
</dbReference>
<keyword evidence="4" id="KW-1185">Reference proteome</keyword>
<dbReference type="GO" id="GO:0016788">
    <property type="term" value="F:hydrolase activity, acting on ester bonds"/>
    <property type="evidence" value="ECO:0007669"/>
    <property type="project" value="UniProtKB-ARBA"/>
</dbReference>
<organism evidence="3 4">
    <name type="scientific">Testicularia cyperi</name>
    <dbReference type="NCBI Taxonomy" id="1882483"/>
    <lineage>
        <taxon>Eukaryota</taxon>
        <taxon>Fungi</taxon>
        <taxon>Dikarya</taxon>
        <taxon>Basidiomycota</taxon>
        <taxon>Ustilaginomycotina</taxon>
        <taxon>Ustilaginomycetes</taxon>
        <taxon>Ustilaginales</taxon>
        <taxon>Anthracoideaceae</taxon>
        <taxon>Testicularia</taxon>
    </lineage>
</organism>
<keyword evidence="1 3" id="KW-0378">Hydrolase</keyword>
<dbReference type="Proteomes" id="UP000246740">
    <property type="component" value="Unassembled WGS sequence"/>
</dbReference>
<dbReference type="OrthoDB" id="2498029at2759"/>
<feature type="domain" description="Serine aminopeptidase S33" evidence="2">
    <location>
        <begin position="35"/>
        <end position="275"/>
    </location>
</feature>
<dbReference type="InParanoid" id="A0A317XHC7"/>
<name>A0A317XHC7_9BASI</name>
<reference evidence="3 4" key="1">
    <citation type="journal article" date="2018" name="Mol. Biol. Evol.">
        <title>Broad Genomic Sampling Reveals a Smut Pathogenic Ancestry of the Fungal Clade Ustilaginomycotina.</title>
        <authorList>
            <person name="Kijpornyongpan T."/>
            <person name="Mondo S.J."/>
            <person name="Barry K."/>
            <person name="Sandor L."/>
            <person name="Lee J."/>
            <person name="Lipzen A."/>
            <person name="Pangilinan J."/>
            <person name="LaButti K."/>
            <person name="Hainaut M."/>
            <person name="Henrissat B."/>
            <person name="Grigoriev I.V."/>
            <person name="Spatafora J.W."/>
            <person name="Aime M.C."/>
        </authorList>
    </citation>
    <scope>NUCLEOTIDE SEQUENCE [LARGE SCALE GENOMIC DNA]</scope>
    <source>
        <strain evidence="3 4">MCA 3645</strain>
    </source>
</reference>
<dbReference type="SUPFAM" id="SSF53474">
    <property type="entry name" value="alpha/beta-Hydrolases"/>
    <property type="match status" value="1"/>
</dbReference>
<protein>
    <submittedName>
        <fullName evidence="3">Alpha/beta-hydrolase</fullName>
    </submittedName>
</protein>
<evidence type="ECO:0000313" key="4">
    <source>
        <dbReference type="Proteomes" id="UP000246740"/>
    </source>
</evidence>
<gene>
    <name evidence="3" type="ORF">BCV70DRAFT_202614</name>
</gene>
<dbReference type="Gene3D" id="3.40.50.1820">
    <property type="entry name" value="alpha/beta hydrolase"/>
    <property type="match status" value="1"/>
</dbReference>
<dbReference type="EMBL" id="KZ819203">
    <property type="protein sequence ID" value="PWY97673.1"/>
    <property type="molecule type" value="Genomic_DNA"/>
</dbReference>
<proteinExistence type="predicted"/>
<evidence type="ECO:0000313" key="3">
    <source>
        <dbReference type="EMBL" id="PWY97673.1"/>
    </source>
</evidence>